<evidence type="ECO:0000256" key="6">
    <source>
        <dbReference type="SAM" id="MobiDB-lite"/>
    </source>
</evidence>
<dbReference type="SFLD" id="SFLDS00029">
    <property type="entry name" value="Radical_SAM"/>
    <property type="match status" value="1"/>
</dbReference>
<dbReference type="SMART" id="SM00729">
    <property type="entry name" value="Elp3"/>
    <property type="match status" value="1"/>
</dbReference>
<feature type="region of interest" description="Disordered" evidence="6">
    <location>
        <begin position="1"/>
        <end position="37"/>
    </location>
</feature>
<dbReference type="PANTHER" id="PTHR43409">
    <property type="entry name" value="ANAEROBIC MAGNESIUM-PROTOPORPHYRIN IX MONOMETHYL ESTER CYCLASE-RELATED"/>
    <property type="match status" value="1"/>
</dbReference>
<keyword evidence="2" id="KW-0949">S-adenosyl-L-methionine</keyword>
<keyword evidence="10" id="KW-1185">Reference proteome</keyword>
<dbReference type="Gene3D" id="3.40.50.280">
    <property type="entry name" value="Cobalamin-binding domain"/>
    <property type="match status" value="1"/>
</dbReference>
<dbReference type="Pfam" id="PF04055">
    <property type="entry name" value="Radical_SAM"/>
    <property type="match status" value="1"/>
</dbReference>
<dbReference type="InterPro" id="IPR013785">
    <property type="entry name" value="Aldolase_TIM"/>
</dbReference>
<gene>
    <name evidence="9" type="ORF">MAIT1_04066</name>
</gene>
<proteinExistence type="predicted"/>
<dbReference type="STRING" id="1434232.MAIT1_04066"/>
<dbReference type="GO" id="GO:0046872">
    <property type="term" value="F:metal ion binding"/>
    <property type="evidence" value="ECO:0007669"/>
    <property type="project" value="UniProtKB-KW"/>
</dbReference>
<dbReference type="Gene3D" id="3.20.20.70">
    <property type="entry name" value="Aldolase class I"/>
    <property type="match status" value="1"/>
</dbReference>
<dbReference type="SFLD" id="SFLDG01082">
    <property type="entry name" value="B12-binding_domain_containing"/>
    <property type="match status" value="1"/>
</dbReference>
<dbReference type="GO" id="GO:0051539">
    <property type="term" value="F:4 iron, 4 sulfur cluster binding"/>
    <property type="evidence" value="ECO:0007669"/>
    <property type="project" value="UniProtKB-KW"/>
</dbReference>
<organism evidence="9 10">
    <name type="scientific">Magnetofaba australis IT-1</name>
    <dbReference type="NCBI Taxonomy" id="1434232"/>
    <lineage>
        <taxon>Bacteria</taxon>
        <taxon>Pseudomonadati</taxon>
        <taxon>Pseudomonadota</taxon>
        <taxon>Magnetococcia</taxon>
        <taxon>Magnetococcales</taxon>
        <taxon>Magnetococcaceae</taxon>
        <taxon>Magnetofaba</taxon>
    </lineage>
</organism>
<dbReference type="InterPro" id="IPR007197">
    <property type="entry name" value="rSAM"/>
</dbReference>
<sequence>MNAPIPQKQFIPISAKNPPGQSGGGCSGGNPAPPLNLTLEDHEPLKGLPIPEFAMINVVLDGDYQYEQEIPLGVGYLVSFLRSRGAPVQLQQCIGERDEDIAAAMEVDADLYGFQLNMVNYLKVREVARGIKARRPQAQIILGGPFLSSLAEGIIEGEPCFDAIVIGEGELTLLGIIKAYAEGDLNYARLPGVVFRDAEGRAVKNAPPPLIPDLDLLPPPARDNLETLHRDPGDGGLLGSVRIISSRGCIANCTFCSVNFYTKLQKGKIWRGHSAKHMVDELETLNKEYGAKIFNFSDSSFEDPGNKGKRRTREMCNDIIDRGLELSIKVYMRGDTMLADDDDELLRLWKQAGVDVVIVGVEAGSDHELDYYGKRASVQQNIDTIRRLQKLDLFYIVMGYLMFGPNSTLETLRTNIDLLKELDIVDNPNQVSNVLMLVQDSALYDTLRQEGRVIEPENCWELPKYTFLDPRAERAAKHWDGLFGKFPATLQVNNNQINFENLISRMKNPMNAAMRERIGDWFDARTAEYLDIKKQFGTLQHAYFHRVLDAIERDCADSELEEMAQGYFGDVYDEYLPKYRDLYEGAVSKMEETGLGLSGLMFRNFYSHAVNKGIKRT</sequence>
<dbReference type="EMBL" id="LVJN01000019">
    <property type="protein sequence ID" value="OSM04208.1"/>
    <property type="molecule type" value="Genomic_DNA"/>
</dbReference>
<reference evidence="9 10" key="1">
    <citation type="journal article" date="2016" name="BMC Genomics">
        <title>Combined genomic and structural analyses of a cultured magnetotactic bacterium reveals its niche adaptation to a dynamic environment.</title>
        <authorList>
            <person name="Araujo A.C."/>
            <person name="Morillo V."/>
            <person name="Cypriano J."/>
            <person name="Teixeira L.C."/>
            <person name="Leao P."/>
            <person name="Lyra S."/>
            <person name="Almeida L.G."/>
            <person name="Bazylinski D.A."/>
            <person name="Vasconcellos A.T."/>
            <person name="Abreu F."/>
            <person name="Lins U."/>
        </authorList>
    </citation>
    <scope>NUCLEOTIDE SEQUENCE [LARGE SCALE GENOMIC DNA]</scope>
    <source>
        <strain evidence="9 10">IT-1</strain>
    </source>
</reference>
<dbReference type="GO" id="GO:0005829">
    <property type="term" value="C:cytosol"/>
    <property type="evidence" value="ECO:0007669"/>
    <property type="project" value="TreeGrafter"/>
</dbReference>
<protein>
    <submittedName>
        <fullName evidence="9">Putative Fe-S oxidoreductase</fullName>
    </submittedName>
</protein>
<evidence type="ECO:0000256" key="1">
    <source>
        <dbReference type="ARBA" id="ARBA00001966"/>
    </source>
</evidence>
<evidence type="ECO:0000259" key="7">
    <source>
        <dbReference type="PROSITE" id="PS51332"/>
    </source>
</evidence>
<comment type="cofactor">
    <cofactor evidence="1">
        <name>[4Fe-4S] cluster</name>
        <dbReference type="ChEBI" id="CHEBI:49883"/>
    </cofactor>
</comment>
<evidence type="ECO:0000256" key="3">
    <source>
        <dbReference type="ARBA" id="ARBA00022723"/>
    </source>
</evidence>
<dbReference type="CDD" id="cd02068">
    <property type="entry name" value="radical_SAM_B12_BD"/>
    <property type="match status" value="1"/>
</dbReference>
<keyword evidence="3" id="KW-0479">Metal-binding</keyword>
<keyword evidence="5" id="KW-0411">Iron-sulfur</keyword>
<evidence type="ECO:0000256" key="2">
    <source>
        <dbReference type="ARBA" id="ARBA00022691"/>
    </source>
</evidence>
<dbReference type="OrthoDB" id="9801424at2"/>
<evidence type="ECO:0000256" key="5">
    <source>
        <dbReference type="ARBA" id="ARBA00023014"/>
    </source>
</evidence>
<dbReference type="CDD" id="cd01335">
    <property type="entry name" value="Radical_SAM"/>
    <property type="match status" value="1"/>
</dbReference>
<keyword evidence="4" id="KW-0408">Iron</keyword>
<dbReference type="SUPFAM" id="SSF102114">
    <property type="entry name" value="Radical SAM enzymes"/>
    <property type="match status" value="1"/>
</dbReference>
<dbReference type="PROSITE" id="PS51332">
    <property type="entry name" value="B12_BINDING"/>
    <property type="match status" value="1"/>
</dbReference>
<evidence type="ECO:0000313" key="10">
    <source>
        <dbReference type="Proteomes" id="UP000194003"/>
    </source>
</evidence>
<dbReference type="Pfam" id="PF02310">
    <property type="entry name" value="B12-binding"/>
    <property type="match status" value="1"/>
</dbReference>
<evidence type="ECO:0000256" key="4">
    <source>
        <dbReference type="ARBA" id="ARBA00023004"/>
    </source>
</evidence>
<dbReference type="InterPro" id="IPR058240">
    <property type="entry name" value="rSAM_sf"/>
</dbReference>
<dbReference type="SFLD" id="SFLDG01123">
    <property type="entry name" value="methyltransferase_(Class_B)"/>
    <property type="match status" value="1"/>
</dbReference>
<evidence type="ECO:0000259" key="8">
    <source>
        <dbReference type="PROSITE" id="PS51918"/>
    </source>
</evidence>
<dbReference type="InterPro" id="IPR006158">
    <property type="entry name" value="Cobalamin-bd"/>
</dbReference>
<name>A0A1Y2K4B1_9PROT</name>
<dbReference type="PROSITE" id="PS51918">
    <property type="entry name" value="RADICAL_SAM"/>
    <property type="match status" value="1"/>
</dbReference>
<feature type="domain" description="Radical SAM core" evidence="8">
    <location>
        <begin position="233"/>
        <end position="472"/>
    </location>
</feature>
<dbReference type="PANTHER" id="PTHR43409:SF16">
    <property type="entry name" value="SLR0320 PROTEIN"/>
    <property type="match status" value="1"/>
</dbReference>
<dbReference type="InterPro" id="IPR006638">
    <property type="entry name" value="Elp3/MiaA/NifB-like_rSAM"/>
</dbReference>
<dbReference type="Proteomes" id="UP000194003">
    <property type="component" value="Unassembled WGS sequence"/>
</dbReference>
<feature type="domain" description="B12-binding" evidence="7">
    <location>
        <begin position="55"/>
        <end position="187"/>
    </location>
</feature>
<accession>A0A1Y2K4B1</accession>
<dbReference type="GO" id="GO:0031419">
    <property type="term" value="F:cobalamin binding"/>
    <property type="evidence" value="ECO:0007669"/>
    <property type="project" value="InterPro"/>
</dbReference>
<dbReference type="InterPro" id="IPR051198">
    <property type="entry name" value="BchE-like"/>
</dbReference>
<evidence type="ECO:0000313" key="9">
    <source>
        <dbReference type="EMBL" id="OSM04208.1"/>
    </source>
</evidence>
<dbReference type="RefSeq" id="WP_085442313.1">
    <property type="nucleotide sequence ID" value="NZ_LVJN01000019.1"/>
</dbReference>
<dbReference type="InterPro" id="IPR034466">
    <property type="entry name" value="Methyltransferase_Class_B"/>
</dbReference>
<dbReference type="AlphaFoldDB" id="A0A1Y2K4B1"/>
<dbReference type="GO" id="GO:0003824">
    <property type="term" value="F:catalytic activity"/>
    <property type="evidence" value="ECO:0007669"/>
    <property type="project" value="InterPro"/>
</dbReference>
<comment type="caution">
    <text evidence="9">The sequence shown here is derived from an EMBL/GenBank/DDBJ whole genome shotgun (WGS) entry which is preliminary data.</text>
</comment>